<dbReference type="EMBL" id="HBFB01014084">
    <property type="protein sequence ID" value="CAD8677353.1"/>
    <property type="molecule type" value="Transcribed_RNA"/>
</dbReference>
<protein>
    <recommendedName>
        <fullName evidence="3">MARVEL domain-containing protein</fullName>
    </recommendedName>
</protein>
<dbReference type="AlphaFoldDB" id="A0A7S0WPV4"/>
<keyword evidence="1" id="KW-0472">Membrane</keyword>
<organism evidence="2">
    <name type="scientific">Chlamydomonas leiostraca</name>
    <dbReference type="NCBI Taxonomy" id="1034604"/>
    <lineage>
        <taxon>Eukaryota</taxon>
        <taxon>Viridiplantae</taxon>
        <taxon>Chlorophyta</taxon>
        <taxon>core chlorophytes</taxon>
        <taxon>Chlorophyceae</taxon>
        <taxon>CS clade</taxon>
        <taxon>Chlamydomonadales</taxon>
        <taxon>Chlamydomonadaceae</taxon>
        <taxon>Chlamydomonas</taxon>
    </lineage>
</organism>
<sequence>MALPGTAAKIGIIIVLLLALAGWAIAVAGLAKLTDMCRKDQGPWVANNANGNWWIVDNIDKDKLYDCGITFSLDWWIMFIELMVIVLGLLGSFINALNSRHVILYILGVSTTLWCIFANKFIKAGYIVMSDDNDYQRATAAGAAGAIIVLTCNFLFAFMFGPENAAPAADAAQPPISKA</sequence>
<evidence type="ECO:0008006" key="3">
    <source>
        <dbReference type="Google" id="ProtNLM"/>
    </source>
</evidence>
<feature type="transmembrane region" description="Helical" evidence="1">
    <location>
        <begin position="6"/>
        <end position="31"/>
    </location>
</feature>
<gene>
    <name evidence="2" type="ORF">CLEI1391_LOCUS7938</name>
</gene>
<evidence type="ECO:0000256" key="1">
    <source>
        <dbReference type="SAM" id="Phobius"/>
    </source>
</evidence>
<keyword evidence="1" id="KW-1133">Transmembrane helix</keyword>
<feature type="transmembrane region" description="Helical" evidence="1">
    <location>
        <begin position="73"/>
        <end position="96"/>
    </location>
</feature>
<reference evidence="2" key="1">
    <citation type="submission" date="2021-01" db="EMBL/GenBank/DDBJ databases">
        <authorList>
            <person name="Corre E."/>
            <person name="Pelletier E."/>
            <person name="Niang G."/>
            <person name="Scheremetjew M."/>
            <person name="Finn R."/>
            <person name="Kale V."/>
            <person name="Holt S."/>
            <person name="Cochrane G."/>
            <person name="Meng A."/>
            <person name="Brown T."/>
            <person name="Cohen L."/>
        </authorList>
    </citation>
    <scope>NUCLEOTIDE SEQUENCE</scope>
    <source>
        <strain evidence="2">SAG 11-49</strain>
    </source>
</reference>
<name>A0A7S0WPV4_9CHLO</name>
<accession>A0A7S0WPV4</accession>
<feature type="transmembrane region" description="Helical" evidence="1">
    <location>
        <begin position="140"/>
        <end position="160"/>
    </location>
</feature>
<evidence type="ECO:0000313" key="2">
    <source>
        <dbReference type="EMBL" id="CAD8677353.1"/>
    </source>
</evidence>
<keyword evidence="1" id="KW-0812">Transmembrane</keyword>
<proteinExistence type="predicted"/>
<feature type="transmembrane region" description="Helical" evidence="1">
    <location>
        <begin position="102"/>
        <end position="119"/>
    </location>
</feature>